<keyword evidence="5" id="KW-0407">Ion channel</keyword>
<dbReference type="InterPro" id="IPR050721">
    <property type="entry name" value="Trk_Ktr_HKT_K-transport"/>
</dbReference>
<evidence type="ECO:0000259" key="3">
    <source>
        <dbReference type="PROSITE" id="PS51201"/>
    </source>
</evidence>
<evidence type="ECO:0000256" key="2">
    <source>
        <dbReference type="SAM" id="Phobius"/>
    </source>
</evidence>
<dbReference type="GO" id="GO:0006813">
    <property type="term" value="P:potassium ion transport"/>
    <property type="evidence" value="ECO:0007669"/>
    <property type="project" value="InterPro"/>
</dbReference>
<evidence type="ECO:0000313" key="5">
    <source>
        <dbReference type="EMBL" id="QDU57910.1"/>
    </source>
</evidence>
<dbReference type="KEGG" id="amuc:Pan181_41330"/>
<dbReference type="SUPFAM" id="SSF81324">
    <property type="entry name" value="Voltage-gated potassium channels"/>
    <property type="match status" value="1"/>
</dbReference>
<dbReference type="InterPro" id="IPR036721">
    <property type="entry name" value="RCK_C_sf"/>
</dbReference>
<keyword evidence="6" id="KW-1185">Reference proteome</keyword>
<dbReference type="SUPFAM" id="SSF116726">
    <property type="entry name" value="TrkA C-terminal domain-like"/>
    <property type="match status" value="1"/>
</dbReference>
<dbReference type="PANTHER" id="PTHR43833">
    <property type="entry name" value="POTASSIUM CHANNEL PROTEIN 2-RELATED-RELATED"/>
    <property type="match status" value="1"/>
</dbReference>
<dbReference type="InterPro" id="IPR036291">
    <property type="entry name" value="NAD(P)-bd_dom_sf"/>
</dbReference>
<keyword evidence="2" id="KW-1133">Transmembrane helix</keyword>
<dbReference type="AlphaFoldDB" id="A0A518AT58"/>
<evidence type="ECO:0000259" key="4">
    <source>
        <dbReference type="PROSITE" id="PS51202"/>
    </source>
</evidence>
<keyword evidence="5" id="KW-0813">Transport</keyword>
<dbReference type="RefSeq" id="WP_145249364.1">
    <property type="nucleotide sequence ID" value="NZ_CP036278.1"/>
</dbReference>
<accession>A0A518AT58</accession>
<dbReference type="InterPro" id="IPR003148">
    <property type="entry name" value="RCK_N"/>
</dbReference>
<dbReference type="PROSITE" id="PS51202">
    <property type="entry name" value="RCK_C"/>
    <property type="match status" value="1"/>
</dbReference>
<dbReference type="GO" id="GO:0005886">
    <property type="term" value="C:plasma membrane"/>
    <property type="evidence" value="ECO:0007669"/>
    <property type="project" value="UniProtKB-SubCell"/>
</dbReference>
<dbReference type="PANTHER" id="PTHR43833:SF9">
    <property type="entry name" value="POTASSIUM CHANNEL PROTEIN YUGO-RELATED"/>
    <property type="match status" value="1"/>
</dbReference>
<reference evidence="5 6" key="1">
    <citation type="submission" date="2019-02" db="EMBL/GenBank/DDBJ databases">
        <title>Deep-cultivation of Planctomycetes and their phenomic and genomic characterization uncovers novel biology.</title>
        <authorList>
            <person name="Wiegand S."/>
            <person name="Jogler M."/>
            <person name="Boedeker C."/>
            <person name="Pinto D."/>
            <person name="Vollmers J."/>
            <person name="Rivas-Marin E."/>
            <person name="Kohn T."/>
            <person name="Peeters S.H."/>
            <person name="Heuer A."/>
            <person name="Rast P."/>
            <person name="Oberbeckmann S."/>
            <person name="Bunk B."/>
            <person name="Jeske O."/>
            <person name="Meyerdierks A."/>
            <person name="Storesund J.E."/>
            <person name="Kallscheuer N."/>
            <person name="Luecker S."/>
            <person name="Lage O.M."/>
            <person name="Pohl T."/>
            <person name="Merkel B.J."/>
            <person name="Hornburger P."/>
            <person name="Mueller R.-W."/>
            <person name="Bruemmer F."/>
            <person name="Labrenz M."/>
            <person name="Spormann A.M."/>
            <person name="Op den Camp H."/>
            <person name="Overmann J."/>
            <person name="Amann R."/>
            <person name="Jetten M.S.M."/>
            <person name="Mascher T."/>
            <person name="Medema M.H."/>
            <person name="Devos D.P."/>
            <person name="Kaster A.-K."/>
            <person name="Ovreas L."/>
            <person name="Rohde M."/>
            <person name="Galperin M.Y."/>
            <person name="Jogler C."/>
        </authorList>
    </citation>
    <scope>NUCLEOTIDE SEQUENCE [LARGE SCALE GENOMIC DNA]</scope>
    <source>
        <strain evidence="5 6">Pan181</strain>
    </source>
</reference>
<feature type="transmembrane region" description="Helical" evidence="2">
    <location>
        <begin position="61"/>
        <end position="84"/>
    </location>
</feature>
<dbReference type="OrthoDB" id="9785285at2"/>
<feature type="transmembrane region" description="Helical" evidence="2">
    <location>
        <begin position="7"/>
        <end position="28"/>
    </location>
</feature>
<feature type="domain" description="RCK C-terminal" evidence="4">
    <location>
        <begin position="246"/>
        <end position="332"/>
    </location>
</feature>
<sequence>MTALIRIRQAVLALAIVFVVAVVGHHWLTGKPWLESIYYFVITVSGVGYTEESGVEPKLQLFSIFVILIGMFVLGYTITLLLQVMIEGQINRMLGIRRMNQEIEKLKGHTIICGLGRMGQTLADEFDRRGVRYVVVEHDNDAAIAARAENMLVVTGDALDEETLMAAGIERAATFVASLHSDADNVFLTLTARNLNPELRIIARGELSTTEKKLRQAGANEVVLPALIGARRMAAMVTRPHTAELMDLMAGNKSMDADLEEVLITDESPILGQTIREIALRSTHQVLVIAIRRIDGEMLFAPDANTQFETGDTMIVMGRHTDIVNFKKANKV</sequence>
<dbReference type="Pfam" id="PF02254">
    <property type="entry name" value="TrkA_N"/>
    <property type="match status" value="1"/>
</dbReference>
<dbReference type="Gene3D" id="3.40.50.720">
    <property type="entry name" value="NAD(P)-binding Rossmann-like Domain"/>
    <property type="match status" value="1"/>
</dbReference>
<keyword evidence="5" id="KW-0406">Ion transport</keyword>
<dbReference type="Gene3D" id="1.10.287.70">
    <property type="match status" value="1"/>
</dbReference>
<dbReference type="Proteomes" id="UP000315750">
    <property type="component" value="Chromosome"/>
</dbReference>
<proteinExistence type="predicted"/>
<comment type="subcellular location">
    <subcellularLocation>
        <location evidence="1">Cell membrane</location>
        <topology evidence="1">Multi-pass membrane protein</topology>
    </subcellularLocation>
</comment>
<organism evidence="5 6">
    <name type="scientific">Aeoliella mucimassa</name>
    <dbReference type="NCBI Taxonomy" id="2527972"/>
    <lineage>
        <taxon>Bacteria</taxon>
        <taxon>Pseudomonadati</taxon>
        <taxon>Planctomycetota</taxon>
        <taxon>Planctomycetia</taxon>
        <taxon>Pirellulales</taxon>
        <taxon>Lacipirellulaceae</taxon>
        <taxon>Aeoliella</taxon>
    </lineage>
</organism>
<gene>
    <name evidence="5" type="primary">kch</name>
    <name evidence="5" type="ORF">Pan181_41330</name>
</gene>
<keyword evidence="2" id="KW-0812">Transmembrane</keyword>
<dbReference type="Gene3D" id="3.30.70.1450">
    <property type="entry name" value="Regulator of K+ conductance, C-terminal domain"/>
    <property type="match status" value="1"/>
</dbReference>
<dbReference type="GO" id="GO:0008324">
    <property type="term" value="F:monoatomic cation transmembrane transporter activity"/>
    <property type="evidence" value="ECO:0007669"/>
    <property type="project" value="InterPro"/>
</dbReference>
<dbReference type="Pfam" id="PF07885">
    <property type="entry name" value="Ion_trans_2"/>
    <property type="match status" value="1"/>
</dbReference>
<evidence type="ECO:0000256" key="1">
    <source>
        <dbReference type="ARBA" id="ARBA00004651"/>
    </source>
</evidence>
<dbReference type="PROSITE" id="PS51201">
    <property type="entry name" value="RCK_N"/>
    <property type="match status" value="1"/>
</dbReference>
<dbReference type="InterPro" id="IPR013099">
    <property type="entry name" value="K_chnl_dom"/>
</dbReference>
<dbReference type="InterPro" id="IPR006037">
    <property type="entry name" value="RCK_C"/>
</dbReference>
<dbReference type="EMBL" id="CP036278">
    <property type="protein sequence ID" value="QDU57910.1"/>
    <property type="molecule type" value="Genomic_DNA"/>
</dbReference>
<keyword evidence="2" id="KW-0472">Membrane</keyword>
<protein>
    <submittedName>
        <fullName evidence="5">Voltage-gated potassium channel Kch</fullName>
    </submittedName>
</protein>
<feature type="domain" description="RCK N-terminal" evidence="3">
    <location>
        <begin position="107"/>
        <end position="224"/>
    </location>
</feature>
<dbReference type="SUPFAM" id="SSF51735">
    <property type="entry name" value="NAD(P)-binding Rossmann-fold domains"/>
    <property type="match status" value="1"/>
</dbReference>
<name>A0A518AT58_9BACT</name>
<evidence type="ECO:0000313" key="6">
    <source>
        <dbReference type="Proteomes" id="UP000315750"/>
    </source>
</evidence>
<dbReference type="Pfam" id="PF02080">
    <property type="entry name" value="TrkA_C"/>
    <property type="match status" value="1"/>
</dbReference>